<accession>A0A1D1V2I1</accession>
<protein>
    <recommendedName>
        <fullName evidence="4">AB hydrolase-1 domain-containing protein</fullName>
    </recommendedName>
</protein>
<dbReference type="Gene3D" id="3.40.50.1820">
    <property type="entry name" value="alpha/beta hydrolase"/>
    <property type="match status" value="1"/>
</dbReference>
<name>A0A1D1V2I1_RAMVA</name>
<dbReference type="Proteomes" id="UP000186922">
    <property type="component" value="Unassembled WGS sequence"/>
</dbReference>
<evidence type="ECO:0000313" key="3">
    <source>
        <dbReference type="Proteomes" id="UP000186922"/>
    </source>
</evidence>
<dbReference type="SUPFAM" id="SSF53474">
    <property type="entry name" value="alpha/beta-Hydrolases"/>
    <property type="match status" value="1"/>
</dbReference>
<sequence length="150" mass="15816">MPQMRIRLPVNLKNPDAPAPTYPRGAILMVAGAGGGFTGPAGMYPELSEAISAYPNLIAVQTGYRYPGELKPCVEDTINTLNMLRKEYNVERAVLVGWSFGGAVVISAAAAHPVVKGIATIASQTAGTNDVGKLAGQGEIYNYIRLEGPQ</sequence>
<dbReference type="OrthoDB" id="2498029at2759"/>
<gene>
    <name evidence="2" type="primary">RvY_07467-1</name>
    <name evidence="2" type="synonym">RvY_07467.1</name>
    <name evidence="2" type="ORF">RvY_07467</name>
</gene>
<keyword evidence="1" id="KW-0472">Membrane</keyword>
<organism evidence="2 3">
    <name type="scientific">Ramazzottius varieornatus</name>
    <name type="common">Water bear</name>
    <name type="synonym">Tardigrade</name>
    <dbReference type="NCBI Taxonomy" id="947166"/>
    <lineage>
        <taxon>Eukaryota</taxon>
        <taxon>Metazoa</taxon>
        <taxon>Ecdysozoa</taxon>
        <taxon>Tardigrada</taxon>
        <taxon>Eutardigrada</taxon>
        <taxon>Parachela</taxon>
        <taxon>Hypsibioidea</taxon>
        <taxon>Ramazzottiidae</taxon>
        <taxon>Ramazzottius</taxon>
    </lineage>
</organism>
<dbReference type="EMBL" id="BDGG01000003">
    <property type="protein sequence ID" value="GAU95951.1"/>
    <property type="molecule type" value="Genomic_DNA"/>
</dbReference>
<keyword evidence="1" id="KW-0812">Transmembrane</keyword>
<reference evidence="2 3" key="1">
    <citation type="journal article" date="2016" name="Nat. Commun.">
        <title>Extremotolerant tardigrade genome and improved radiotolerance of human cultured cells by tardigrade-unique protein.</title>
        <authorList>
            <person name="Hashimoto T."/>
            <person name="Horikawa D.D."/>
            <person name="Saito Y."/>
            <person name="Kuwahara H."/>
            <person name="Kozuka-Hata H."/>
            <person name="Shin-I T."/>
            <person name="Minakuchi Y."/>
            <person name="Ohishi K."/>
            <person name="Motoyama A."/>
            <person name="Aizu T."/>
            <person name="Enomoto A."/>
            <person name="Kondo K."/>
            <person name="Tanaka S."/>
            <person name="Hara Y."/>
            <person name="Koshikawa S."/>
            <person name="Sagara H."/>
            <person name="Miura T."/>
            <person name="Yokobori S."/>
            <person name="Miyagawa K."/>
            <person name="Suzuki Y."/>
            <person name="Kubo T."/>
            <person name="Oyama M."/>
            <person name="Kohara Y."/>
            <person name="Fujiyama A."/>
            <person name="Arakawa K."/>
            <person name="Katayama T."/>
            <person name="Toyoda A."/>
            <person name="Kunieda T."/>
        </authorList>
    </citation>
    <scope>NUCLEOTIDE SEQUENCE [LARGE SCALE GENOMIC DNA]</scope>
    <source>
        <strain evidence="2 3">YOKOZUNA-1</strain>
    </source>
</reference>
<proteinExistence type="predicted"/>
<keyword evidence="3" id="KW-1185">Reference proteome</keyword>
<comment type="caution">
    <text evidence="2">The sequence shown here is derived from an EMBL/GenBank/DDBJ whole genome shotgun (WGS) entry which is preliminary data.</text>
</comment>
<evidence type="ECO:0000256" key="1">
    <source>
        <dbReference type="SAM" id="Phobius"/>
    </source>
</evidence>
<keyword evidence="1" id="KW-1133">Transmembrane helix</keyword>
<evidence type="ECO:0000313" key="2">
    <source>
        <dbReference type="EMBL" id="GAU95951.1"/>
    </source>
</evidence>
<dbReference type="InterPro" id="IPR029058">
    <property type="entry name" value="AB_hydrolase_fold"/>
</dbReference>
<feature type="transmembrane region" description="Helical" evidence="1">
    <location>
        <begin position="93"/>
        <end position="115"/>
    </location>
</feature>
<evidence type="ECO:0008006" key="4">
    <source>
        <dbReference type="Google" id="ProtNLM"/>
    </source>
</evidence>
<dbReference type="AlphaFoldDB" id="A0A1D1V2I1"/>